<dbReference type="Pfam" id="PF02875">
    <property type="entry name" value="Mur_ligase_C"/>
    <property type="match status" value="1"/>
</dbReference>
<dbReference type="InterPro" id="IPR036565">
    <property type="entry name" value="Mur-like_cat_sf"/>
</dbReference>
<protein>
    <recommendedName>
        <fullName evidence="3 14">UDP-N-acetylmuramate--L-alanine ligase</fullName>
        <ecNumber evidence="3 14">6.3.2.8</ecNumber>
    </recommendedName>
</protein>
<evidence type="ECO:0000313" key="18">
    <source>
        <dbReference type="EMBL" id="PIU14452.1"/>
    </source>
</evidence>
<dbReference type="InterPro" id="IPR005758">
    <property type="entry name" value="UDP-N-AcMur_Ala_ligase_MurC"/>
</dbReference>
<dbReference type="GO" id="GO:0008360">
    <property type="term" value="P:regulation of cell shape"/>
    <property type="evidence" value="ECO:0007669"/>
    <property type="project" value="UniProtKB-KW"/>
</dbReference>
<keyword evidence="6" id="KW-0132">Cell division</keyword>
<evidence type="ECO:0000256" key="2">
    <source>
        <dbReference type="ARBA" id="ARBA00004752"/>
    </source>
</evidence>
<keyword evidence="9" id="KW-0133">Cell shape</keyword>
<keyword evidence="7" id="KW-0547">Nucleotide-binding</keyword>
<dbReference type="GO" id="GO:0051301">
    <property type="term" value="P:cell division"/>
    <property type="evidence" value="ECO:0007669"/>
    <property type="project" value="UniProtKB-KW"/>
</dbReference>
<keyword evidence="11" id="KW-0131">Cell cycle</keyword>
<dbReference type="Gene3D" id="3.90.190.20">
    <property type="entry name" value="Mur ligase, C-terminal domain"/>
    <property type="match status" value="1"/>
</dbReference>
<keyword evidence="5 18" id="KW-0436">Ligase</keyword>
<feature type="domain" description="Mur ligase central" evidence="17">
    <location>
        <begin position="122"/>
        <end position="303"/>
    </location>
</feature>
<dbReference type="GO" id="GO:0005737">
    <property type="term" value="C:cytoplasm"/>
    <property type="evidence" value="ECO:0007669"/>
    <property type="project" value="UniProtKB-SubCell"/>
</dbReference>
<evidence type="ECO:0000256" key="10">
    <source>
        <dbReference type="ARBA" id="ARBA00022984"/>
    </source>
</evidence>
<gene>
    <name evidence="18" type="primary">murC</name>
    <name evidence="18" type="ORF">COT20_02715</name>
</gene>
<evidence type="ECO:0000256" key="11">
    <source>
        <dbReference type="ARBA" id="ARBA00023306"/>
    </source>
</evidence>
<feature type="domain" description="Mur ligase C-terminal" evidence="16">
    <location>
        <begin position="327"/>
        <end position="466"/>
    </location>
</feature>
<dbReference type="GO" id="GO:0008763">
    <property type="term" value="F:UDP-N-acetylmuramate-L-alanine ligase activity"/>
    <property type="evidence" value="ECO:0007669"/>
    <property type="project" value="UniProtKB-UniRule"/>
</dbReference>
<evidence type="ECO:0000256" key="1">
    <source>
        <dbReference type="ARBA" id="ARBA00004496"/>
    </source>
</evidence>
<keyword evidence="8" id="KW-0067">ATP-binding</keyword>
<dbReference type="InterPro" id="IPR004101">
    <property type="entry name" value="Mur_ligase_C"/>
</dbReference>
<evidence type="ECO:0000259" key="16">
    <source>
        <dbReference type="Pfam" id="PF02875"/>
    </source>
</evidence>
<comment type="caution">
    <text evidence="18">The sequence shown here is derived from an EMBL/GenBank/DDBJ whole genome shotgun (WGS) entry which is preliminary data.</text>
</comment>
<dbReference type="Pfam" id="PF08245">
    <property type="entry name" value="Mur_ligase_M"/>
    <property type="match status" value="1"/>
</dbReference>
<evidence type="ECO:0000256" key="7">
    <source>
        <dbReference type="ARBA" id="ARBA00022741"/>
    </source>
</evidence>
<evidence type="ECO:0000256" key="4">
    <source>
        <dbReference type="ARBA" id="ARBA00022490"/>
    </source>
</evidence>
<comment type="catalytic activity">
    <reaction evidence="13">
        <text>UDP-N-acetyl-alpha-D-muramate + L-alanine + ATP = UDP-N-acetyl-alpha-D-muramoyl-L-alanine + ADP + phosphate + H(+)</text>
        <dbReference type="Rhea" id="RHEA:23372"/>
        <dbReference type="ChEBI" id="CHEBI:15378"/>
        <dbReference type="ChEBI" id="CHEBI:30616"/>
        <dbReference type="ChEBI" id="CHEBI:43474"/>
        <dbReference type="ChEBI" id="CHEBI:57972"/>
        <dbReference type="ChEBI" id="CHEBI:70757"/>
        <dbReference type="ChEBI" id="CHEBI:83898"/>
        <dbReference type="ChEBI" id="CHEBI:456216"/>
        <dbReference type="EC" id="6.3.2.8"/>
    </reaction>
</comment>
<accession>A0A2M6XTZ1</accession>
<dbReference type="GO" id="GO:0071555">
    <property type="term" value="P:cell wall organization"/>
    <property type="evidence" value="ECO:0007669"/>
    <property type="project" value="UniProtKB-KW"/>
</dbReference>
<reference evidence="19" key="1">
    <citation type="submission" date="2017-09" db="EMBL/GenBank/DDBJ databases">
        <title>Depth-based differentiation of microbial function through sediment-hosted aquifers and enrichment of novel symbionts in the deep terrestrial subsurface.</title>
        <authorList>
            <person name="Probst A.J."/>
            <person name="Ladd B."/>
            <person name="Jarett J.K."/>
            <person name="Geller-Mcgrath D.E."/>
            <person name="Sieber C.M.K."/>
            <person name="Emerson J.B."/>
            <person name="Anantharaman K."/>
            <person name="Thomas B.C."/>
            <person name="Malmstrom R."/>
            <person name="Stieglmeier M."/>
            <person name="Klingl A."/>
            <person name="Woyke T."/>
            <person name="Ryan C.M."/>
            <person name="Banfield J.F."/>
        </authorList>
    </citation>
    <scope>NUCLEOTIDE SEQUENCE [LARGE SCALE GENOMIC DNA]</scope>
</reference>
<dbReference type="Pfam" id="PF01225">
    <property type="entry name" value="Mur_ligase"/>
    <property type="match status" value="1"/>
</dbReference>
<evidence type="ECO:0000259" key="17">
    <source>
        <dbReference type="Pfam" id="PF08245"/>
    </source>
</evidence>
<evidence type="ECO:0000256" key="8">
    <source>
        <dbReference type="ARBA" id="ARBA00022840"/>
    </source>
</evidence>
<evidence type="ECO:0000256" key="5">
    <source>
        <dbReference type="ARBA" id="ARBA00022598"/>
    </source>
</evidence>
<dbReference type="InterPro" id="IPR036615">
    <property type="entry name" value="Mur_ligase_C_dom_sf"/>
</dbReference>
<dbReference type="SUPFAM" id="SSF53244">
    <property type="entry name" value="MurD-like peptide ligases, peptide-binding domain"/>
    <property type="match status" value="1"/>
</dbReference>
<dbReference type="Proteomes" id="UP000229784">
    <property type="component" value="Unassembled WGS sequence"/>
</dbReference>
<comment type="subcellular location">
    <subcellularLocation>
        <location evidence="1">Cytoplasm</location>
    </subcellularLocation>
</comment>
<evidence type="ECO:0000313" key="19">
    <source>
        <dbReference type="Proteomes" id="UP000229784"/>
    </source>
</evidence>
<dbReference type="EMBL" id="PEXQ01000066">
    <property type="protein sequence ID" value="PIU14452.1"/>
    <property type="molecule type" value="Genomic_DNA"/>
</dbReference>
<keyword evidence="4" id="KW-0963">Cytoplasm</keyword>
<keyword evidence="12" id="KW-0961">Cell wall biogenesis/degradation</keyword>
<evidence type="ECO:0000259" key="15">
    <source>
        <dbReference type="Pfam" id="PF01225"/>
    </source>
</evidence>
<evidence type="ECO:0000256" key="6">
    <source>
        <dbReference type="ARBA" id="ARBA00022618"/>
    </source>
</evidence>
<dbReference type="InterPro" id="IPR013221">
    <property type="entry name" value="Mur_ligase_cen"/>
</dbReference>
<evidence type="ECO:0000256" key="13">
    <source>
        <dbReference type="ARBA" id="ARBA00047833"/>
    </source>
</evidence>
<dbReference type="GO" id="GO:0009252">
    <property type="term" value="P:peptidoglycan biosynthetic process"/>
    <property type="evidence" value="ECO:0007669"/>
    <property type="project" value="UniProtKB-UniRule"/>
</dbReference>
<dbReference type="Gene3D" id="3.40.1190.10">
    <property type="entry name" value="Mur-like, catalytic domain"/>
    <property type="match status" value="1"/>
</dbReference>
<dbReference type="SUPFAM" id="SSF53623">
    <property type="entry name" value="MurD-like peptide ligases, catalytic domain"/>
    <property type="match status" value="1"/>
</dbReference>
<evidence type="ECO:0000256" key="3">
    <source>
        <dbReference type="ARBA" id="ARBA00012211"/>
    </source>
</evidence>
<evidence type="ECO:0000256" key="9">
    <source>
        <dbReference type="ARBA" id="ARBA00022960"/>
    </source>
</evidence>
<comment type="pathway">
    <text evidence="2">Cell wall biogenesis; peptidoglycan biosynthesis.</text>
</comment>
<dbReference type="PANTHER" id="PTHR43445:SF3">
    <property type="entry name" value="UDP-N-ACETYLMURAMATE--L-ALANINE LIGASE"/>
    <property type="match status" value="1"/>
</dbReference>
<keyword evidence="10" id="KW-0573">Peptidoglycan synthesis</keyword>
<evidence type="ECO:0000256" key="12">
    <source>
        <dbReference type="ARBA" id="ARBA00023316"/>
    </source>
</evidence>
<dbReference type="Gene3D" id="3.40.50.720">
    <property type="entry name" value="NAD(P)-binding Rossmann-like Domain"/>
    <property type="match status" value="1"/>
</dbReference>
<dbReference type="SUPFAM" id="SSF51984">
    <property type="entry name" value="MurCD N-terminal domain"/>
    <property type="match status" value="1"/>
</dbReference>
<dbReference type="NCBIfam" id="TIGR01082">
    <property type="entry name" value="murC"/>
    <property type="match status" value="1"/>
</dbReference>
<organism evidence="18 19">
    <name type="scientific">bacterium (Candidatus Gribaldobacteria) CG08_land_8_20_14_0_20_39_15</name>
    <dbReference type="NCBI Taxonomy" id="2014273"/>
    <lineage>
        <taxon>Bacteria</taxon>
        <taxon>Candidatus Gribaldobacteria</taxon>
    </lineage>
</organism>
<dbReference type="InterPro" id="IPR000713">
    <property type="entry name" value="Mur_ligase_N"/>
</dbReference>
<feature type="domain" description="Mur ligase N-terminal catalytic" evidence="15">
    <location>
        <begin position="2"/>
        <end position="117"/>
    </location>
</feature>
<dbReference type="InterPro" id="IPR050061">
    <property type="entry name" value="MurCDEF_pg_biosynth"/>
</dbReference>
<dbReference type="EC" id="6.3.2.8" evidence="3 14"/>
<proteinExistence type="predicted"/>
<dbReference type="UniPathway" id="UPA00219"/>
<evidence type="ECO:0000256" key="14">
    <source>
        <dbReference type="NCBIfam" id="TIGR01082"/>
    </source>
</evidence>
<name>A0A2M6XTZ1_9BACT</name>
<dbReference type="AlphaFoldDB" id="A0A2M6XTZ1"/>
<dbReference type="GO" id="GO:0005524">
    <property type="term" value="F:ATP binding"/>
    <property type="evidence" value="ECO:0007669"/>
    <property type="project" value="UniProtKB-KW"/>
</dbReference>
<dbReference type="PANTHER" id="PTHR43445">
    <property type="entry name" value="UDP-N-ACETYLMURAMATE--L-ALANINE LIGASE-RELATED"/>
    <property type="match status" value="1"/>
</dbReference>
<sequence length="480" mass="54887">MKIHFIGIGGIAISGIANIYKQKGHKVQGSDVESSEITEELKKQGIKVFIGHKKENLRYQERHARVRRVHGSGRLLPNLVVYSEAVPQNNSELKEARRLKIECLSGAQVLAALSKDYFTIAVSGMHGKSTTASMIAQILIKAGFDPSFIIGTKPGWRLGKSKYLIIEADDYQAKFLHYYPDILVLTNIEEEHMDFFKNFQHIIKVFRQYTKQVKDYIVANKDNENVLKILNPKSEILNLKWFGKRTILSQAEGQIQNSKLQKIKKRPEIKFYSLKDKEASKVSKILRVPGKHNVSNALAALQTARLLKINDKVSFKALSEYKGVWRRFEISKFEICNLKFEIVSDYAHHPTEIEATLQAATEKFKNKKIWLVFQPHQYQRTFYLFSRFVKTFALAQKKFNVANLIITDIYTVEGRESQTIKNKVNSQKLVEAINKSWAIYLPQNQVLDYLAANLKGGEVIIIMGAGNVYKLAERFSTGLN</sequence>